<dbReference type="Proteomes" id="UP000465609">
    <property type="component" value="Chromosome"/>
</dbReference>
<evidence type="ECO:0000313" key="2">
    <source>
        <dbReference type="Proteomes" id="UP000465609"/>
    </source>
</evidence>
<evidence type="ECO:0000313" key="1">
    <source>
        <dbReference type="EMBL" id="BBX85788.1"/>
    </source>
</evidence>
<accession>A0ABN5YVB3</accession>
<organism evidence="1 2">
    <name type="scientific">Mycolicibacterium aubagnense</name>
    <dbReference type="NCBI Taxonomy" id="319707"/>
    <lineage>
        <taxon>Bacteria</taxon>
        <taxon>Bacillati</taxon>
        <taxon>Actinomycetota</taxon>
        <taxon>Actinomycetes</taxon>
        <taxon>Mycobacteriales</taxon>
        <taxon>Mycobacteriaceae</taxon>
        <taxon>Mycolicibacterium</taxon>
    </lineage>
</organism>
<proteinExistence type="predicted"/>
<sequence>MIAKSILHLMGNRAEREDESRAMALRAAQHYSWESVARSYDGAMRAVMEARGVAAHAEVHPILSRAAKLDLPVPRPARPQRLAM</sequence>
<gene>
    <name evidence="1" type="ORF">MAUB_36610</name>
</gene>
<reference evidence="1 2" key="1">
    <citation type="journal article" date="2019" name="Emerg. Microbes Infect.">
        <title>Comprehensive subspecies identification of 175 nontuberculous mycobacteria species based on 7547 genomic profiles.</title>
        <authorList>
            <person name="Matsumoto Y."/>
            <person name="Kinjo T."/>
            <person name="Motooka D."/>
            <person name="Nabeya D."/>
            <person name="Jung N."/>
            <person name="Uechi K."/>
            <person name="Horii T."/>
            <person name="Iida T."/>
            <person name="Fujita J."/>
            <person name="Nakamura S."/>
        </authorList>
    </citation>
    <scope>NUCLEOTIDE SEQUENCE [LARGE SCALE GENOMIC DNA]</scope>
    <source>
        <strain evidence="1 2">JCM 15296</strain>
    </source>
</reference>
<name>A0ABN5YVB3_9MYCO</name>
<keyword evidence="2" id="KW-1185">Reference proteome</keyword>
<dbReference type="RefSeq" id="WP_306789592.1">
    <property type="nucleotide sequence ID" value="NZ_AP022577.1"/>
</dbReference>
<protein>
    <submittedName>
        <fullName evidence="1">Uncharacterized protein</fullName>
    </submittedName>
</protein>
<dbReference type="EMBL" id="AP022577">
    <property type="protein sequence ID" value="BBX85788.1"/>
    <property type="molecule type" value="Genomic_DNA"/>
</dbReference>